<protein>
    <recommendedName>
        <fullName evidence="2">Haem-binding uptake Tiki superfamily ChaN domain-containing protein</fullName>
    </recommendedName>
</protein>
<gene>
    <name evidence="1" type="ORF">MNBD_GAMMA09-1823</name>
</gene>
<reference evidence="1" key="1">
    <citation type="submission" date="2018-06" db="EMBL/GenBank/DDBJ databases">
        <authorList>
            <person name="Zhirakovskaya E."/>
        </authorList>
    </citation>
    <scope>NUCLEOTIDE SEQUENCE</scope>
</reference>
<dbReference type="AlphaFoldDB" id="A0A3B0XH20"/>
<evidence type="ECO:0000313" key="1">
    <source>
        <dbReference type="EMBL" id="VAW67605.1"/>
    </source>
</evidence>
<accession>A0A3B0XH20</accession>
<sequence>MSNPTITRDEGRGVIGLSRCPKLTPGCVGVCDIFSKSSVSIIKEELSKKILEYMKSYRMPLLIQINKLWNNYPVISLGENHTETHLNAQFMANIVKFYGRSNDVVAVEGSRDDQDSVDDYLQDHGELGFEKPRSKEFKDLIQACKERQCKFVFMGEGRGNDELFFDDLKEYAGDLKKHRLLLLTGRGHGLWRHSGSTPKFLSMVADKVGYKKVTTVFLQSRDKDPGGILYFEIVPHDDNRQISGTQLRLAIHNLGSVLIPTNRANSPFNCVKFAYYKEYVSKTVDFIALI</sequence>
<dbReference type="EMBL" id="UOFI01000102">
    <property type="protein sequence ID" value="VAW67605.1"/>
    <property type="molecule type" value="Genomic_DNA"/>
</dbReference>
<name>A0A3B0XH20_9ZZZZ</name>
<evidence type="ECO:0008006" key="2">
    <source>
        <dbReference type="Google" id="ProtNLM"/>
    </source>
</evidence>
<proteinExistence type="predicted"/>
<organism evidence="1">
    <name type="scientific">hydrothermal vent metagenome</name>
    <dbReference type="NCBI Taxonomy" id="652676"/>
    <lineage>
        <taxon>unclassified sequences</taxon>
        <taxon>metagenomes</taxon>
        <taxon>ecological metagenomes</taxon>
    </lineage>
</organism>